<evidence type="ECO:0000256" key="3">
    <source>
        <dbReference type="ARBA" id="ARBA00022525"/>
    </source>
</evidence>
<dbReference type="PROSITE" id="PS51257">
    <property type="entry name" value="PROKAR_LIPOPROTEIN"/>
    <property type="match status" value="1"/>
</dbReference>
<dbReference type="eggNOG" id="ENOG502RXST">
    <property type="taxonomic scope" value="Eukaryota"/>
</dbReference>
<keyword evidence="4" id="KW-0732">Signal</keyword>
<dbReference type="PANTHER" id="PTHR21495">
    <property type="entry name" value="NUCLEOPORIN-RELATED"/>
    <property type="match status" value="1"/>
</dbReference>
<dbReference type="HOGENOM" id="CLU_087111_2_0_1"/>
<evidence type="ECO:0000256" key="1">
    <source>
        <dbReference type="ARBA" id="ARBA00010746"/>
    </source>
</evidence>
<comment type="function">
    <text evidence="4">Dirigent proteins impart stereoselectivity on the phenoxy radical-coupling reaction, yielding optically active lignans from two molecules of coniferyl alcohol in the biosynthesis of lignans, flavonolignans, and alkaloids and thus plays a central role in plant secondary metabolism.</text>
</comment>
<reference evidence="5" key="1">
    <citation type="journal article" date="2009" name="Rice">
        <title>De Novo Next Generation Sequencing of Plant Genomes.</title>
        <authorList>
            <person name="Rounsley S."/>
            <person name="Marri P.R."/>
            <person name="Yu Y."/>
            <person name="He R."/>
            <person name="Sisneros N."/>
            <person name="Goicoechea J.L."/>
            <person name="Lee S.J."/>
            <person name="Angelova A."/>
            <person name="Kudrna D."/>
            <person name="Luo M."/>
            <person name="Affourtit J."/>
            <person name="Desany B."/>
            <person name="Knight J."/>
            <person name="Niazi F."/>
            <person name="Egholm M."/>
            <person name="Wing R.A."/>
        </authorList>
    </citation>
    <scope>NUCLEOTIDE SEQUENCE [LARGE SCALE GENOMIC DNA]</scope>
    <source>
        <strain evidence="5">cv. IRGC 105608</strain>
    </source>
</reference>
<keyword evidence="6" id="KW-1185">Reference proteome</keyword>
<dbReference type="Gramene" id="OBART11G04880.1">
    <property type="protein sequence ID" value="OBART11G04880.1"/>
    <property type="gene ID" value="OBART11G04880"/>
</dbReference>
<proteinExistence type="inferred from homology"/>
<dbReference type="EnsemblPlants" id="OBART11G04880.1">
    <property type="protein sequence ID" value="OBART11G04880.1"/>
    <property type="gene ID" value="OBART11G04880"/>
</dbReference>
<dbReference type="STRING" id="65489.A0A0D3HIW5"/>
<accession>A0A0D3HIW5</accession>
<evidence type="ECO:0000313" key="5">
    <source>
        <dbReference type="EnsemblPlants" id="OBART11G04880.1"/>
    </source>
</evidence>
<dbReference type="PaxDb" id="65489-OBART11G04880.1"/>
<keyword evidence="3 4" id="KW-0964">Secreted</keyword>
<dbReference type="GO" id="GO:0009699">
    <property type="term" value="P:phenylpropanoid biosynthetic process"/>
    <property type="evidence" value="ECO:0007669"/>
    <property type="project" value="UniProtKB-ARBA"/>
</dbReference>
<evidence type="ECO:0000313" key="6">
    <source>
        <dbReference type="Proteomes" id="UP000026960"/>
    </source>
</evidence>
<feature type="signal peptide" evidence="4">
    <location>
        <begin position="1"/>
        <end position="21"/>
    </location>
</feature>
<dbReference type="InterPro" id="IPR044859">
    <property type="entry name" value="Allene_oxi_cyc_Dirigent"/>
</dbReference>
<dbReference type="Proteomes" id="UP000026960">
    <property type="component" value="Chromosome 11"/>
</dbReference>
<protein>
    <recommendedName>
        <fullName evidence="4">Dirigent protein</fullName>
    </recommendedName>
</protein>
<dbReference type="Gene3D" id="2.40.480.10">
    <property type="entry name" value="Allene oxide cyclase-like"/>
    <property type="match status" value="1"/>
</dbReference>
<dbReference type="Pfam" id="PF03018">
    <property type="entry name" value="Dirigent"/>
    <property type="match status" value="1"/>
</dbReference>
<evidence type="ECO:0000256" key="2">
    <source>
        <dbReference type="ARBA" id="ARBA00011738"/>
    </source>
</evidence>
<evidence type="ECO:0000256" key="4">
    <source>
        <dbReference type="RuleBase" id="RU363099"/>
    </source>
</evidence>
<dbReference type="GO" id="GO:0048046">
    <property type="term" value="C:apoplast"/>
    <property type="evidence" value="ECO:0007669"/>
    <property type="project" value="UniProtKB-SubCell"/>
</dbReference>
<feature type="chain" id="PRO_5008190719" description="Dirigent protein" evidence="4">
    <location>
        <begin position="22"/>
        <end position="137"/>
    </location>
</feature>
<dbReference type="AlphaFoldDB" id="A0A0D3HIW5"/>
<comment type="subunit">
    <text evidence="2 4">Homodimer.</text>
</comment>
<comment type="subcellular location">
    <subcellularLocation>
        <location evidence="4">Secreted</location>
        <location evidence="4">Extracellular space</location>
        <location evidence="4">Apoplast</location>
    </subcellularLocation>
</comment>
<keyword evidence="4" id="KW-0052">Apoplast</keyword>
<reference evidence="5" key="2">
    <citation type="submission" date="2015-03" db="UniProtKB">
        <authorList>
            <consortium name="EnsemblPlants"/>
        </authorList>
    </citation>
    <scope>IDENTIFICATION</scope>
</reference>
<name>A0A0D3HIW5_9ORYZ</name>
<dbReference type="InterPro" id="IPR004265">
    <property type="entry name" value="Dirigent"/>
</dbReference>
<comment type="similarity">
    <text evidence="1 4">Belongs to the plant dirigent protein family.</text>
</comment>
<sequence length="137" mass="14574">MAKRLALMLMIFLVLGASCKGHTHGGPGPSPSGHGSEPTHLHFYFYEKVSGPSPSAVTMVNPPDNTSNTLFGMVVVLDDLLTVGPNPRSKPVGRAQGMYVSSDQTRIGLLMATNNGSMITVLGSNHIVDDVREMPIE</sequence>
<organism evidence="5">
    <name type="scientific">Oryza barthii</name>
    <dbReference type="NCBI Taxonomy" id="65489"/>
    <lineage>
        <taxon>Eukaryota</taxon>
        <taxon>Viridiplantae</taxon>
        <taxon>Streptophyta</taxon>
        <taxon>Embryophyta</taxon>
        <taxon>Tracheophyta</taxon>
        <taxon>Spermatophyta</taxon>
        <taxon>Magnoliopsida</taxon>
        <taxon>Liliopsida</taxon>
        <taxon>Poales</taxon>
        <taxon>Poaceae</taxon>
        <taxon>BOP clade</taxon>
        <taxon>Oryzoideae</taxon>
        <taxon>Oryzeae</taxon>
        <taxon>Oryzinae</taxon>
        <taxon>Oryza</taxon>
    </lineage>
</organism>